<proteinExistence type="predicted"/>
<dbReference type="STRING" id="555874.SAMN04488065_1438"/>
<dbReference type="InterPro" id="IPR058464">
    <property type="entry name" value="DUF8151"/>
</dbReference>
<keyword evidence="1" id="KW-0812">Transmembrane</keyword>
<keyword evidence="1" id="KW-0472">Membrane</keyword>
<evidence type="ECO:0000259" key="2">
    <source>
        <dbReference type="Pfam" id="PF26478"/>
    </source>
</evidence>
<evidence type="ECO:0000313" key="4">
    <source>
        <dbReference type="Proteomes" id="UP000236755"/>
    </source>
</evidence>
<dbReference type="EMBL" id="FNQT01000001">
    <property type="protein sequence ID" value="SDZ96063.1"/>
    <property type="molecule type" value="Genomic_DNA"/>
</dbReference>
<accession>A0A1H3X9U3</accession>
<feature type="transmembrane region" description="Helical" evidence="1">
    <location>
        <begin position="51"/>
        <end position="69"/>
    </location>
</feature>
<gene>
    <name evidence="3" type="ORF">SAMN04488065_1438</name>
</gene>
<evidence type="ECO:0000313" key="3">
    <source>
        <dbReference type="EMBL" id="SDZ96063.1"/>
    </source>
</evidence>
<feature type="transmembrane region" description="Helical" evidence="1">
    <location>
        <begin position="12"/>
        <end position="36"/>
    </location>
</feature>
<sequence>MASRMNTPLLELLPQLVELLAFAFGSLGLSAAGVYLERFALTTLETGNAKLGGWIAFMGLMAFYFAYLMSTDKVRPKLAAVRRQAGE</sequence>
<reference evidence="3" key="1">
    <citation type="submission" date="2016-10" db="EMBL/GenBank/DDBJ databases">
        <authorList>
            <person name="de Groot N.N."/>
        </authorList>
    </citation>
    <scope>NUCLEOTIDE SEQUENCE [LARGE SCALE GENOMIC DNA]</scope>
    <source>
        <strain evidence="3">CGMCC 1.8712</strain>
    </source>
</reference>
<evidence type="ECO:0000256" key="1">
    <source>
        <dbReference type="SAM" id="Phobius"/>
    </source>
</evidence>
<keyword evidence="4" id="KW-1185">Reference proteome</keyword>
<organism evidence="3 4">
    <name type="scientific">Haloplanus vescus</name>
    <dbReference type="NCBI Taxonomy" id="555874"/>
    <lineage>
        <taxon>Archaea</taxon>
        <taxon>Methanobacteriati</taxon>
        <taxon>Methanobacteriota</taxon>
        <taxon>Stenosarchaea group</taxon>
        <taxon>Halobacteria</taxon>
        <taxon>Halobacteriales</taxon>
        <taxon>Haloferacaceae</taxon>
        <taxon>Haloplanus</taxon>
    </lineage>
</organism>
<dbReference type="Proteomes" id="UP000236755">
    <property type="component" value="Unassembled WGS sequence"/>
</dbReference>
<feature type="domain" description="DUF8151" evidence="2">
    <location>
        <begin position="5"/>
        <end position="83"/>
    </location>
</feature>
<dbReference type="Pfam" id="PF26478">
    <property type="entry name" value="DUF8151"/>
    <property type="match status" value="1"/>
</dbReference>
<name>A0A1H3X9U3_9EURY</name>
<keyword evidence="1" id="KW-1133">Transmembrane helix</keyword>
<protein>
    <recommendedName>
        <fullName evidence="2">DUF8151 domain-containing protein</fullName>
    </recommendedName>
</protein>
<dbReference type="AlphaFoldDB" id="A0A1H3X9U3"/>